<reference evidence="2" key="1">
    <citation type="submission" date="2020-06" db="EMBL/GenBank/DDBJ databases">
        <authorList>
            <person name="Li T."/>
            <person name="Hu X."/>
            <person name="Zhang T."/>
            <person name="Song X."/>
            <person name="Zhang H."/>
            <person name="Dai N."/>
            <person name="Sheng W."/>
            <person name="Hou X."/>
            <person name="Wei L."/>
        </authorList>
    </citation>
    <scope>NUCLEOTIDE SEQUENCE</scope>
    <source>
        <strain evidence="2">KEN8</strain>
        <tissue evidence="2">Leaf</tissue>
    </source>
</reference>
<evidence type="ECO:0000256" key="1">
    <source>
        <dbReference type="SAM" id="MobiDB-lite"/>
    </source>
</evidence>
<comment type="caution">
    <text evidence="2">The sequence shown here is derived from an EMBL/GenBank/DDBJ whole genome shotgun (WGS) entry which is preliminary data.</text>
</comment>
<proteinExistence type="predicted"/>
<protein>
    <recommendedName>
        <fullName evidence="3">Reverse transcriptase Ty1/copia-type domain-containing protein</fullName>
    </recommendedName>
</protein>
<gene>
    <name evidence="2" type="ORF">Scaly_2645200</name>
</gene>
<dbReference type="AlphaFoldDB" id="A0AAW2J9E6"/>
<feature type="region of interest" description="Disordered" evidence="1">
    <location>
        <begin position="1"/>
        <end position="28"/>
    </location>
</feature>
<evidence type="ECO:0008006" key="3">
    <source>
        <dbReference type="Google" id="ProtNLM"/>
    </source>
</evidence>
<organism evidence="2">
    <name type="scientific">Sesamum calycinum</name>
    <dbReference type="NCBI Taxonomy" id="2727403"/>
    <lineage>
        <taxon>Eukaryota</taxon>
        <taxon>Viridiplantae</taxon>
        <taxon>Streptophyta</taxon>
        <taxon>Embryophyta</taxon>
        <taxon>Tracheophyta</taxon>
        <taxon>Spermatophyta</taxon>
        <taxon>Magnoliopsida</taxon>
        <taxon>eudicotyledons</taxon>
        <taxon>Gunneridae</taxon>
        <taxon>Pentapetalae</taxon>
        <taxon>asterids</taxon>
        <taxon>lamiids</taxon>
        <taxon>Lamiales</taxon>
        <taxon>Pedaliaceae</taxon>
        <taxon>Sesamum</taxon>
    </lineage>
</organism>
<evidence type="ECO:0000313" key="2">
    <source>
        <dbReference type="EMBL" id="KAL0291245.1"/>
    </source>
</evidence>
<reference evidence="2" key="2">
    <citation type="journal article" date="2024" name="Plant">
        <title>Genomic evolution and insights into agronomic trait innovations of Sesamum species.</title>
        <authorList>
            <person name="Miao H."/>
            <person name="Wang L."/>
            <person name="Qu L."/>
            <person name="Liu H."/>
            <person name="Sun Y."/>
            <person name="Le M."/>
            <person name="Wang Q."/>
            <person name="Wei S."/>
            <person name="Zheng Y."/>
            <person name="Lin W."/>
            <person name="Duan Y."/>
            <person name="Cao H."/>
            <person name="Xiong S."/>
            <person name="Wang X."/>
            <person name="Wei L."/>
            <person name="Li C."/>
            <person name="Ma Q."/>
            <person name="Ju M."/>
            <person name="Zhao R."/>
            <person name="Li G."/>
            <person name="Mu C."/>
            <person name="Tian Q."/>
            <person name="Mei H."/>
            <person name="Zhang T."/>
            <person name="Gao T."/>
            <person name="Zhang H."/>
        </authorList>
    </citation>
    <scope>NUCLEOTIDE SEQUENCE</scope>
    <source>
        <strain evidence="2">KEN8</strain>
    </source>
</reference>
<name>A0AAW2J9E6_9LAMI</name>
<sequence length="377" mass="43235">MKKRSNGAHDGELKRTKKRYKSSKSCEESRQNNLSISLDDNGIGYLPLEGSTPEESVMFKKWHEDNKKVRSIVLCSIDNEVQKQYERHDDVKSIMLCMKDILCNIGPGKGYWKREYPKLLFNEGETKYLGDLVGREWYWIPPARTKIIAGFSVEEHGVKMLSLVEKFEDLKPGLPNDTQRQKVCTIGVGRGSFNCYSERQEALMLEEEDGSARVPYPPGAWYDYEIWQMDVKMSFLNNFIEEEVYIDQPKCFVVVGEEQKTISGSSIAFLVLYVDDILLIGTDVKMLGDTKIPGYAREAYWTAIKTILKYLRMTKDMFLVYDGEELILEGYSNANFQSNDNDAKSQSEFVFSLNDVCGSLKSFNPDAVIDWSNELSK</sequence>
<accession>A0AAW2J9E6</accession>
<dbReference type="EMBL" id="JACGWM010001591">
    <property type="protein sequence ID" value="KAL0291245.1"/>
    <property type="molecule type" value="Genomic_DNA"/>
</dbReference>